<reference evidence="2 3" key="1">
    <citation type="journal article" date="2021" name="Sci. Rep.">
        <title>The distribution of antibiotic resistance genes in chicken gut microbiota commensals.</title>
        <authorList>
            <person name="Juricova H."/>
            <person name="Matiasovicova J."/>
            <person name="Kubasova T."/>
            <person name="Cejkova D."/>
            <person name="Rychlik I."/>
        </authorList>
    </citation>
    <scope>NUCLEOTIDE SEQUENCE [LARGE SCALE GENOMIC DNA]</scope>
    <source>
        <strain evidence="2 3">An773</strain>
    </source>
</reference>
<evidence type="ECO:0000256" key="1">
    <source>
        <dbReference type="SAM" id="MobiDB-lite"/>
    </source>
</evidence>
<dbReference type="EMBL" id="JACLYY010000005">
    <property type="protein sequence ID" value="MBM6737832.1"/>
    <property type="molecule type" value="Genomic_DNA"/>
</dbReference>
<evidence type="ECO:0000313" key="3">
    <source>
        <dbReference type="Proteomes" id="UP000716906"/>
    </source>
</evidence>
<feature type="region of interest" description="Disordered" evidence="1">
    <location>
        <begin position="121"/>
        <end position="149"/>
    </location>
</feature>
<gene>
    <name evidence="2" type="ORF">H7U36_06875</name>
</gene>
<feature type="compositionally biased region" description="Basic and acidic residues" evidence="1">
    <location>
        <begin position="124"/>
        <end position="135"/>
    </location>
</feature>
<protein>
    <submittedName>
        <fullName evidence="2">Uncharacterized protein</fullName>
    </submittedName>
</protein>
<evidence type="ECO:0000313" key="2">
    <source>
        <dbReference type="EMBL" id="MBM6737832.1"/>
    </source>
</evidence>
<dbReference type="RefSeq" id="WP_205155896.1">
    <property type="nucleotide sequence ID" value="NZ_JACLYY010000005.1"/>
</dbReference>
<dbReference type="Proteomes" id="UP000716906">
    <property type="component" value="Unassembled WGS sequence"/>
</dbReference>
<organism evidence="2 3">
    <name type="scientific">Faecalicatena fissicatena</name>
    <dbReference type="NCBI Taxonomy" id="290055"/>
    <lineage>
        <taxon>Bacteria</taxon>
        <taxon>Bacillati</taxon>
        <taxon>Bacillota</taxon>
        <taxon>Clostridia</taxon>
        <taxon>Lachnospirales</taxon>
        <taxon>Lachnospiraceae</taxon>
        <taxon>Faecalicatena</taxon>
    </lineage>
</organism>
<comment type="caution">
    <text evidence="2">The sequence shown here is derived from an EMBL/GenBank/DDBJ whole genome shotgun (WGS) entry which is preliminary data.</text>
</comment>
<sequence length="149" mass="16962">MIQVPHTYAEWAVVLDMFRNKEDDEAVLAVMKQGTIEWQSGVAERFAKRLIDAVNVRMNAASDKFQKDMSRSQGQERAIVQALLALRKEMAFLTKAIDLPALPEKDRQHYLQLVRSQADNMQKSLEDSAKSDRSGKMGSIVRNHRVNGF</sequence>
<accession>A0ABS2E874</accession>
<proteinExistence type="predicted"/>
<keyword evidence="3" id="KW-1185">Reference proteome</keyword>
<name>A0ABS2E874_9FIRM</name>